<feature type="binding site" evidence="7">
    <location>
        <position position="435"/>
    </location>
    <ligand>
        <name>Mn(2+)</name>
        <dbReference type="ChEBI" id="CHEBI:29035"/>
        <label>1</label>
    </ligand>
</feature>
<evidence type="ECO:0000256" key="1">
    <source>
        <dbReference type="ARBA" id="ARBA00004651"/>
    </source>
</evidence>
<evidence type="ECO:0000259" key="9">
    <source>
        <dbReference type="PROSITE" id="PS50887"/>
    </source>
</evidence>
<protein>
    <recommendedName>
        <fullName evidence="6">Cyclic-di-AMP phosphodiesterase</fullName>
        <ecNumber evidence="6">3.1.4.-</ecNumber>
    </recommendedName>
</protein>
<evidence type="ECO:0000256" key="5">
    <source>
        <dbReference type="ARBA" id="ARBA00023136"/>
    </source>
</evidence>
<accession>A0A1Y0F5G3</accession>
<dbReference type="PIRSF" id="PIRSF026583">
    <property type="entry name" value="YybT"/>
    <property type="match status" value="1"/>
</dbReference>
<dbReference type="Pfam" id="PF01368">
    <property type="entry name" value="DHH"/>
    <property type="match status" value="1"/>
</dbReference>
<feature type="binding site" evidence="7">
    <location>
        <position position="517"/>
    </location>
    <ligand>
        <name>Mn(2+)</name>
        <dbReference type="ChEBI" id="CHEBI:29035"/>
        <label>2</label>
    </ligand>
</feature>
<name>A0A1Y0F5G3_9LACO</name>
<evidence type="ECO:0000256" key="3">
    <source>
        <dbReference type="ARBA" id="ARBA00022692"/>
    </source>
</evidence>
<comment type="function">
    <text evidence="6">Has phosphodiesterase (PDE) activity against cyclic-di-AMP (c-di-AMP).</text>
</comment>
<feature type="binding site" evidence="7">
    <location>
        <position position="364"/>
    </location>
    <ligand>
        <name>Mn(2+)</name>
        <dbReference type="ChEBI" id="CHEBI:29035"/>
        <label>1</label>
    </ligand>
</feature>
<evidence type="ECO:0000313" key="11">
    <source>
        <dbReference type="Proteomes" id="UP000195378"/>
    </source>
</evidence>
<comment type="cofactor">
    <cofactor evidence="7">
        <name>Mn(2+)</name>
        <dbReference type="ChEBI" id="CHEBI:29035"/>
    </cofactor>
    <text evidence="7">For phosphodiesterase activity, probably binds 2 Mn(2+) per subunit.</text>
</comment>
<feature type="transmembrane region" description="Helical" evidence="8">
    <location>
        <begin position="48"/>
        <end position="69"/>
    </location>
</feature>
<evidence type="ECO:0000256" key="4">
    <source>
        <dbReference type="ARBA" id="ARBA00022989"/>
    </source>
</evidence>
<dbReference type="RefSeq" id="WP_087448446.1">
    <property type="nucleotide sequence ID" value="NZ_CP020858.1"/>
</dbReference>
<dbReference type="InterPro" id="IPR051319">
    <property type="entry name" value="Oligoribo/pAp-PDE_c-di-AMP_PDE"/>
</dbReference>
<reference evidence="10 11" key="1">
    <citation type="submission" date="2017-04" db="EMBL/GenBank/DDBJ databases">
        <title>Complete genome sequence of Lactobacillus salivarius ZLS006, a probiotic strain isolated from healthy piglet.</title>
        <authorList>
            <person name="Zhang D."/>
        </authorList>
    </citation>
    <scope>NUCLEOTIDE SEQUENCE [LARGE SCALE GENOMIC DNA]</scope>
    <source>
        <strain evidence="10 11">ZLS006</strain>
    </source>
</reference>
<evidence type="ECO:0000256" key="7">
    <source>
        <dbReference type="PIRSR" id="PIRSR026583-50"/>
    </source>
</evidence>
<dbReference type="GO" id="GO:0003676">
    <property type="term" value="F:nucleic acid binding"/>
    <property type="evidence" value="ECO:0007669"/>
    <property type="project" value="UniProtKB-UniRule"/>
</dbReference>
<feature type="binding site" evidence="7">
    <location>
        <position position="435"/>
    </location>
    <ligand>
        <name>Mn(2+)</name>
        <dbReference type="ChEBI" id="CHEBI:29035"/>
        <label>2</label>
    </ligand>
</feature>
<comment type="subcellular location">
    <subcellularLocation>
        <location evidence="1">Cell membrane</location>
        <topology evidence="1">Multi-pass membrane protein</topology>
    </subcellularLocation>
</comment>
<evidence type="ECO:0000313" key="10">
    <source>
        <dbReference type="EMBL" id="ARU18508.1"/>
    </source>
</evidence>
<dbReference type="InterPro" id="IPR049553">
    <property type="entry name" value="GdpP-like_PAS"/>
</dbReference>
<proteinExistence type="inferred from homology"/>
<dbReference type="Pfam" id="PF21370">
    <property type="entry name" value="PAS_GdpP"/>
    <property type="match status" value="1"/>
</dbReference>
<evidence type="ECO:0000256" key="6">
    <source>
        <dbReference type="PIRNR" id="PIRNR026583"/>
    </source>
</evidence>
<sequence>MKRLLEKEFWQIPEFLRNKHLRIIAVFLLILSLVCATLAFIVNAWLGIIVLLLILLTIGLSFITLKQVMQDTTHYISDLSYKIKRSEQEALLKMPIGILMLNDLAEVVWVNPTMQKLFGQEEILGKKLTEADEELAKVINDNMSNKDSVEIKWQDKRFNMLVQSDINVVYLLDITHYAEIQKQYDDSRLVIGQIFIDNYDEVTQSMNDTNISNLSNYITNELSSWASQMGMFLKMIDEDHYFVLAYTKSLTQMEKEKFKLLDRIRERTSKQNFPVTLSIGLAYGGTDLAKLSRLSQSNLDLALGRGGDQVVVRGVDDSQARFYGGKTNPMEKRTRVRARMISQALQELMSQSDDVFVMGHARPDMDSIGACLGIRRIAKMNGKQCWLVLDTDNLHSDIQRLLDEIDNYPDIKESIISPEEALQKATKKSLLLMLDLSKPSISMSPELYDQLKNRVIIIDHHRRGEEFPENPMLVYIEPYASSTCELITEMFEYQSRYSDDPINKLEATAMLTGIIIDTKSFSLRTGTRTFDAASYLRSVGADSQMSQHFMKENVQSFLQRNHLIDRVEFVGNGNAVVVGENDRAYDPVTAAQAADSLLTVSGVQASYVVTHRSEDIIGISARSNGETNVQIIMEKMGGGGHLSNAATQIEDRDILDVRKQLLDLIAQTEENNTEETD</sequence>
<feature type="binding site" evidence="7">
    <location>
        <position position="360"/>
    </location>
    <ligand>
        <name>Mn(2+)</name>
        <dbReference type="ChEBI" id="CHEBI:29035"/>
        <label>1</label>
    </ligand>
</feature>
<comment type="similarity">
    <text evidence="6">Belongs to the GdpP/PdeA phosphodiesterase family.</text>
</comment>
<evidence type="ECO:0000256" key="8">
    <source>
        <dbReference type="SAM" id="Phobius"/>
    </source>
</evidence>
<dbReference type="Gene3D" id="3.30.450.20">
    <property type="entry name" value="PAS domain"/>
    <property type="match status" value="1"/>
</dbReference>
<dbReference type="AlphaFoldDB" id="A0A1Y0F5G3"/>
<feature type="binding site" evidence="7">
    <location>
        <position position="460"/>
    </location>
    <ligand>
        <name>Mn(2+)</name>
        <dbReference type="ChEBI" id="CHEBI:29035"/>
        <label>2</label>
    </ligand>
</feature>
<keyword evidence="3 8" id="KW-0812">Transmembrane</keyword>
<dbReference type="GO" id="GO:0046872">
    <property type="term" value="F:metal ion binding"/>
    <property type="evidence" value="ECO:0007669"/>
    <property type="project" value="UniProtKB-KW"/>
</dbReference>
<dbReference type="Gene3D" id="3.90.1640.10">
    <property type="entry name" value="inorganic pyrophosphatase (n-terminal core)"/>
    <property type="match status" value="1"/>
</dbReference>
<keyword evidence="7" id="KW-0479">Metal-binding</keyword>
<keyword evidence="2 6" id="KW-1003">Cell membrane</keyword>
<feature type="domain" description="GGDEF" evidence="9">
    <location>
        <begin position="187"/>
        <end position="315"/>
    </location>
</feature>
<dbReference type="Pfam" id="PF02272">
    <property type="entry name" value="DHHA1"/>
    <property type="match status" value="1"/>
</dbReference>
<dbReference type="FunFam" id="3.90.1640.10:FF:000002">
    <property type="entry name" value="Cyclic-di-AMP phosphodiesterase"/>
    <property type="match status" value="1"/>
</dbReference>
<dbReference type="InterPro" id="IPR003156">
    <property type="entry name" value="DHHA1_dom"/>
</dbReference>
<organism evidence="10 11">
    <name type="scientific">Ligilactobacillus salivarius</name>
    <dbReference type="NCBI Taxonomy" id="1624"/>
    <lineage>
        <taxon>Bacteria</taxon>
        <taxon>Bacillati</taxon>
        <taxon>Bacillota</taxon>
        <taxon>Bacilli</taxon>
        <taxon>Lactobacillales</taxon>
        <taxon>Lactobacillaceae</taxon>
        <taxon>Ligilactobacillus</taxon>
    </lineage>
</organism>
<dbReference type="GO" id="GO:0016787">
    <property type="term" value="F:hydrolase activity"/>
    <property type="evidence" value="ECO:0007669"/>
    <property type="project" value="UniProtKB-UniRule"/>
</dbReference>
<keyword evidence="5 6" id="KW-0472">Membrane</keyword>
<dbReference type="GO" id="GO:0005886">
    <property type="term" value="C:plasma membrane"/>
    <property type="evidence" value="ECO:0007669"/>
    <property type="project" value="UniProtKB-SubCell"/>
</dbReference>
<feature type="transmembrane region" description="Helical" evidence="8">
    <location>
        <begin position="21"/>
        <end position="42"/>
    </location>
</feature>
<feature type="transmembrane region" description="Helical" evidence="8">
    <location>
        <begin position="90"/>
        <end position="110"/>
    </location>
</feature>
<dbReference type="EMBL" id="CP020858">
    <property type="protein sequence ID" value="ARU18508.1"/>
    <property type="molecule type" value="Genomic_DNA"/>
</dbReference>
<dbReference type="InterPro" id="IPR001667">
    <property type="entry name" value="DDH_dom"/>
</dbReference>
<dbReference type="GO" id="GO:0106409">
    <property type="term" value="F:cyclic-di-AMP phosphodiesterase activity"/>
    <property type="evidence" value="ECO:0007669"/>
    <property type="project" value="RHEA"/>
</dbReference>
<dbReference type="Pfam" id="PF24898">
    <property type="entry name" value="GGDEF_GdpP"/>
    <property type="match status" value="1"/>
</dbReference>
<dbReference type="InterPro" id="IPR000160">
    <property type="entry name" value="GGDEF_dom"/>
</dbReference>
<dbReference type="PANTHER" id="PTHR47618">
    <property type="entry name" value="BIFUNCTIONAL OLIGORIBONUCLEASE AND PAP PHOSPHATASE NRNA"/>
    <property type="match status" value="1"/>
</dbReference>
<dbReference type="InterPro" id="IPR038763">
    <property type="entry name" value="DHH_sf"/>
</dbReference>
<comment type="catalytic activity">
    <reaction evidence="6">
        <text>3',3'-c-di-AMP + H2O = 5'-O-phosphonoadenylyl-(3'-&gt;5')-adenosine + H(+)</text>
        <dbReference type="Rhea" id="RHEA:54420"/>
        <dbReference type="ChEBI" id="CHEBI:15377"/>
        <dbReference type="ChEBI" id="CHEBI:15378"/>
        <dbReference type="ChEBI" id="CHEBI:71500"/>
        <dbReference type="ChEBI" id="CHEBI:138171"/>
    </reaction>
</comment>
<dbReference type="Proteomes" id="UP000195378">
    <property type="component" value="Chromosome"/>
</dbReference>
<dbReference type="PROSITE" id="PS50887">
    <property type="entry name" value="GGDEF"/>
    <property type="match status" value="1"/>
</dbReference>
<keyword evidence="6" id="KW-0378">Hydrolase</keyword>
<dbReference type="EC" id="3.1.4.-" evidence="6"/>
<dbReference type="SMART" id="SM00267">
    <property type="entry name" value="GGDEF"/>
    <property type="match status" value="1"/>
</dbReference>
<evidence type="ECO:0000256" key="2">
    <source>
        <dbReference type="ARBA" id="ARBA00022475"/>
    </source>
</evidence>
<gene>
    <name evidence="10" type="ORF">B7R82_00150</name>
</gene>
<dbReference type="InterPro" id="IPR014528">
    <property type="entry name" value="GdpP/PdeA"/>
</dbReference>
<feature type="binding site" evidence="7">
    <location>
        <position position="366"/>
    </location>
    <ligand>
        <name>Mn(2+)</name>
        <dbReference type="ChEBI" id="CHEBI:29035"/>
        <label>2</label>
    </ligand>
</feature>
<keyword evidence="4 8" id="KW-1133">Transmembrane helix</keyword>
<dbReference type="PANTHER" id="PTHR47618:SF2">
    <property type="entry name" value="CYCLIC-DI-AMP PHOSPHODIESTERASE GDPP"/>
    <property type="match status" value="1"/>
</dbReference>
<dbReference type="Gene3D" id="3.10.310.30">
    <property type="match status" value="1"/>
</dbReference>
<keyword evidence="7" id="KW-0464">Manganese</keyword>
<dbReference type="SUPFAM" id="SSF64182">
    <property type="entry name" value="DHH phosphoesterases"/>
    <property type="match status" value="1"/>
</dbReference>